<dbReference type="InterPro" id="IPR009501">
    <property type="entry name" value="UCP020269"/>
</dbReference>
<dbReference type="PANTHER" id="PTHR36179:SF2">
    <property type="entry name" value="LUD DOMAIN-CONTAINING PROTEIN"/>
    <property type="match status" value="1"/>
</dbReference>
<dbReference type="InterPro" id="IPR003741">
    <property type="entry name" value="LUD_dom"/>
</dbReference>
<dbReference type="STRING" id="115783.SAMN02745119_01742"/>
<accession>A0A1T4NV39</accession>
<evidence type="ECO:0000313" key="2">
    <source>
        <dbReference type="EMBL" id="SJZ83035.1"/>
    </source>
</evidence>
<organism evidence="2 3">
    <name type="scientific">Trichlorobacter thiogenes</name>
    <dbReference type="NCBI Taxonomy" id="115783"/>
    <lineage>
        <taxon>Bacteria</taxon>
        <taxon>Pseudomonadati</taxon>
        <taxon>Thermodesulfobacteriota</taxon>
        <taxon>Desulfuromonadia</taxon>
        <taxon>Geobacterales</taxon>
        <taxon>Geobacteraceae</taxon>
        <taxon>Trichlorobacter</taxon>
    </lineage>
</organism>
<dbReference type="RefSeq" id="WP_078790042.1">
    <property type="nucleotide sequence ID" value="NZ_FUWR01000008.1"/>
</dbReference>
<dbReference type="Pfam" id="PF02589">
    <property type="entry name" value="LUD_dom"/>
    <property type="match status" value="1"/>
</dbReference>
<dbReference type="OrthoDB" id="9809147at2"/>
<dbReference type="Proteomes" id="UP000190102">
    <property type="component" value="Unassembled WGS sequence"/>
</dbReference>
<evidence type="ECO:0000313" key="3">
    <source>
        <dbReference type="Proteomes" id="UP000190102"/>
    </source>
</evidence>
<protein>
    <submittedName>
        <fullName evidence="2">Uncharacterized ACR, YkgG family COG1556</fullName>
    </submittedName>
</protein>
<sequence>MSMTDELVGWSWEQKCQKAVEALGTNSFTAVYCQTPDDARQYILEAAADAATIGFGGSMTIADLGVQQELATQGKEILNHSISGLSRDQKMEIMRRQLTCDLFLSGSNALTTRGELINIDATGNRVAAMFFGPKMVIVVVGRNKLVDGTPQEAIQRVKQWATPPNAKRLNFNTPCAKTGFCSNCNSPDRLCRVTTIIDRKPRFTDLRVVVVNAELGF</sequence>
<dbReference type="PIRSF" id="PIRSF020269">
    <property type="entry name" value="DUF1121"/>
    <property type="match status" value="1"/>
</dbReference>
<dbReference type="PANTHER" id="PTHR36179">
    <property type="entry name" value="LUD_DOM DOMAIN-CONTAINING PROTEIN"/>
    <property type="match status" value="1"/>
</dbReference>
<name>A0A1T4NV39_9BACT</name>
<keyword evidence="3" id="KW-1185">Reference proteome</keyword>
<dbReference type="EMBL" id="FUWR01000008">
    <property type="protein sequence ID" value="SJZ83035.1"/>
    <property type="molecule type" value="Genomic_DNA"/>
</dbReference>
<dbReference type="AlphaFoldDB" id="A0A1T4NV39"/>
<gene>
    <name evidence="2" type="ORF">SAMN02745119_01742</name>
</gene>
<reference evidence="3" key="1">
    <citation type="submission" date="2017-02" db="EMBL/GenBank/DDBJ databases">
        <authorList>
            <person name="Varghese N."/>
            <person name="Submissions S."/>
        </authorList>
    </citation>
    <scope>NUCLEOTIDE SEQUENCE [LARGE SCALE GENOMIC DNA]</scope>
    <source>
        <strain evidence="3">ATCC BAA-34</strain>
    </source>
</reference>
<proteinExistence type="predicted"/>
<evidence type="ECO:0000259" key="1">
    <source>
        <dbReference type="Pfam" id="PF02589"/>
    </source>
</evidence>
<feature type="domain" description="LUD" evidence="1">
    <location>
        <begin position="17"/>
        <end position="211"/>
    </location>
</feature>